<name>A0AC60PF61_IXOPE</name>
<comment type="caution">
    <text evidence="1">The sequence shown here is derived from an EMBL/GenBank/DDBJ whole genome shotgun (WGS) entry which is preliminary data.</text>
</comment>
<sequence>RKLDSTDITSDYNGYRATAKSPETKRLITWQLKLTMVRGNPSSKVEYDGGTSYVVRQRASSSVTTADLGETAERRILRSGRTINTAAMATNENSGAGQTPGATAFRSMFTPPVFHGTPEEDIGDWLLFYERAAEFNGWDGTRREQYLCVALEGNARKWYTTTLRGANTPTTWETWKTALKETFGNRSMREWAHLRLSQRFQLSSEPPEQYFYDVLQLCSRVNENMTEEEKLRQLTRGLRPEVLERVVLTNPQTTAEFLTTLQRLTQASQMAQHNMWTMPTHPLPGFNSPAPQQASQTTRSSQSPSDFQRAALPMTTAPGFYQQPGTSSSLPEVTSLPQLHSEARCSRNARVSSKVLALEKGQLRVRAPGPSVPAGVRAFPVRRKQTRLQALVPVRTVDCDVVSQKTSSCVHARWEDAFENDVAVPYRKVSMTMKCSTVALVLALVQLAAGVGLTALSIHTMLKLRSLTTRDCPLWAAAPAVSFALSSLSGILCFVAASFLVLHVLLYIDRYSDCHDQGQHCLCTMNDSRLYRYAGVNCAQVRGTVKALFYVTASVSAVGGLASVWLLALLWSSRYVYFQAGLRPPGPNEANRDAAADVYEQYSANPEPS</sequence>
<dbReference type="EMBL" id="JABSTQ010010735">
    <property type="protein sequence ID" value="KAG0418476.1"/>
    <property type="molecule type" value="Genomic_DNA"/>
</dbReference>
<keyword evidence="2" id="KW-1185">Reference proteome</keyword>
<organism evidence="1 2">
    <name type="scientific">Ixodes persulcatus</name>
    <name type="common">Taiga tick</name>
    <dbReference type="NCBI Taxonomy" id="34615"/>
    <lineage>
        <taxon>Eukaryota</taxon>
        <taxon>Metazoa</taxon>
        <taxon>Ecdysozoa</taxon>
        <taxon>Arthropoda</taxon>
        <taxon>Chelicerata</taxon>
        <taxon>Arachnida</taxon>
        <taxon>Acari</taxon>
        <taxon>Parasitiformes</taxon>
        <taxon>Ixodida</taxon>
        <taxon>Ixodoidea</taxon>
        <taxon>Ixodidae</taxon>
        <taxon>Ixodinae</taxon>
        <taxon>Ixodes</taxon>
    </lineage>
</organism>
<feature type="non-terminal residue" evidence="1">
    <location>
        <position position="1"/>
    </location>
</feature>
<evidence type="ECO:0000313" key="2">
    <source>
        <dbReference type="Proteomes" id="UP000805193"/>
    </source>
</evidence>
<accession>A0AC60PF61</accession>
<evidence type="ECO:0000313" key="1">
    <source>
        <dbReference type="EMBL" id="KAG0418476.1"/>
    </source>
</evidence>
<dbReference type="Proteomes" id="UP000805193">
    <property type="component" value="Unassembled WGS sequence"/>
</dbReference>
<reference evidence="1 2" key="1">
    <citation type="journal article" date="2020" name="Cell">
        <title>Large-Scale Comparative Analyses of Tick Genomes Elucidate Their Genetic Diversity and Vector Capacities.</title>
        <authorList>
            <consortium name="Tick Genome and Microbiome Consortium (TIGMIC)"/>
            <person name="Jia N."/>
            <person name="Wang J."/>
            <person name="Shi W."/>
            <person name="Du L."/>
            <person name="Sun Y."/>
            <person name="Zhan W."/>
            <person name="Jiang J.F."/>
            <person name="Wang Q."/>
            <person name="Zhang B."/>
            <person name="Ji P."/>
            <person name="Bell-Sakyi L."/>
            <person name="Cui X.M."/>
            <person name="Yuan T.T."/>
            <person name="Jiang B.G."/>
            <person name="Yang W.F."/>
            <person name="Lam T.T."/>
            <person name="Chang Q.C."/>
            <person name="Ding S.J."/>
            <person name="Wang X.J."/>
            <person name="Zhu J.G."/>
            <person name="Ruan X.D."/>
            <person name="Zhao L."/>
            <person name="Wei J.T."/>
            <person name="Ye R.Z."/>
            <person name="Que T.C."/>
            <person name="Du C.H."/>
            <person name="Zhou Y.H."/>
            <person name="Cheng J.X."/>
            <person name="Dai P.F."/>
            <person name="Guo W.B."/>
            <person name="Han X.H."/>
            <person name="Huang E.J."/>
            <person name="Li L.F."/>
            <person name="Wei W."/>
            <person name="Gao Y.C."/>
            <person name="Liu J.Z."/>
            <person name="Shao H.Z."/>
            <person name="Wang X."/>
            <person name="Wang C.C."/>
            <person name="Yang T.C."/>
            <person name="Huo Q.B."/>
            <person name="Li W."/>
            <person name="Chen H.Y."/>
            <person name="Chen S.E."/>
            <person name="Zhou L.G."/>
            <person name="Ni X.B."/>
            <person name="Tian J.H."/>
            <person name="Sheng Y."/>
            <person name="Liu T."/>
            <person name="Pan Y.S."/>
            <person name="Xia L.Y."/>
            <person name="Li J."/>
            <person name="Zhao F."/>
            <person name="Cao W.C."/>
        </authorList>
    </citation>
    <scope>NUCLEOTIDE SEQUENCE [LARGE SCALE GENOMIC DNA]</scope>
    <source>
        <strain evidence="1">Iper-2018</strain>
    </source>
</reference>
<proteinExistence type="predicted"/>
<gene>
    <name evidence="1" type="ORF">HPB47_004824</name>
</gene>
<protein>
    <submittedName>
        <fullName evidence="1">Uncharacterized protein</fullName>
    </submittedName>
</protein>